<evidence type="ECO:0000313" key="1">
    <source>
        <dbReference type="EMBL" id="XCJ70941.1"/>
    </source>
</evidence>
<name>A0AAU8ISA0_9ACTN</name>
<reference evidence="1" key="1">
    <citation type="submission" date="2024-06" db="EMBL/GenBank/DDBJ databases">
        <title>Streptomyces sp. strain HUAS MG91 genome sequences.</title>
        <authorList>
            <person name="Mo P."/>
        </authorList>
    </citation>
    <scope>NUCLEOTIDE SEQUENCE</scope>
    <source>
        <strain evidence="1">HUAS MG91</strain>
    </source>
</reference>
<dbReference type="AlphaFoldDB" id="A0AAU8ISA0"/>
<dbReference type="RefSeq" id="WP_353942569.1">
    <property type="nucleotide sequence ID" value="NZ_CP159534.1"/>
</dbReference>
<dbReference type="KEGG" id="stac:ABII15_13590"/>
<gene>
    <name evidence="1" type="ORF">ABII15_13590</name>
</gene>
<accession>A0AAU8ISA0</accession>
<organism evidence="1">
    <name type="scientific">Streptomyces tabacisoli</name>
    <dbReference type="NCBI Taxonomy" id="3156398"/>
    <lineage>
        <taxon>Bacteria</taxon>
        <taxon>Bacillati</taxon>
        <taxon>Actinomycetota</taxon>
        <taxon>Actinomycetes</taxon>
        <taxon>Kitasatosporales</taxon>
        <taxon>Streptomycetaceae</taxon>
        <taxon>Streptomyces</taxon>
    </lineage>
</organism>
<proteinExistence type="predicted"/>
<protein>
    <submittedName>
        <fullName evidence="1">Uncharacterized protein</fullName>
    </submittedName>
</protein>
<sequence>MPTTQVRACQTCKSDEPHRHLTAEEATWLRDKRGLRDSDNTHDWWKCAREGCRTMRHYWNHSQWEQLPPPDED</sequence>
<dbReference type="EMBL" id="CP159534">
    <property type="protein sequence ID" value="XCJ70941.1"/>
    <property type="molecule type" value="Genomic_DNA"/>
</dbReference>